<organism evidence="2 3">
    <name type="scientific">Pseudolycoriella hygida</name>
    <dbReference type="NCBI Taxonomy" id="35572"/>
    <lineage>
        <taxon>Eukaryota</taxon>
        <taxon>Metazoa</taxon>
        <taxon>Ecdysozoa</taxon>
        <taxon>Arthropoda</taxon>
        <taxon>Hexapoda</taxon>
        <taxon>Insecta</taxon>
        <taxon>Pterygota</taxon>
        <taxon>Neoptera</taxon>
        <taxon>Endopterygota</taxon>
        <taxon>Diptera</taxon>
        <taxon>Nematocera</taxon>
        <taxon>Sciaroidea</taxon>
        <taxon>Sciaridae</taxon>
        <taxon>Pseudolycoriella</taxon>
    </lineage>
</organism>
<name>A0A9Q0RTR6_9DIPT</name>
<gene>
    <name evidence="2" type="ORF">Bhyg_16500</name>
</gene>
<feature type="region of interest" description="Disordered" evidence="1">
    <location>
        <begin position="105"/>
        <end position="132"/>
    </location>
</feature>
<feature type="compositionally biased region" description="Low complexity" evidence="1">
    <location>
        <begin position="1"/>
        <end position="21"/>
    </location>
</feature>
<evidence type="ECO:0000313" key="2">
    <source>
        <dbReference type="EMBL" id="KAJ6601592.1"/>
    </source>
</evidence>
<dbReference type="EMBL" id="WJQU01006099">
    <property type="protein sequence ID" value="KAJ6601592.1"/>
    <property type="molecule type" value="Genomic_DNA"/>
</dbReference>
<accession>A0A9Q0RTR6</accession>
<reference evidence="2" key="1">
    <citation type="submission" date="2022-07" db="EMBL/GenBank/DDBJ databases">
        <authorList>
            <person name="Trinca V."/>
            <person name="Uliana J.V.C."/>
            <person name="Torres T.T."/>
            <person name="Ward R.J."/>
            <person name="Monesi N."/>
        </authorList>
    </citation>
    <scope>NUCLEOTIDE SEQUENCE</scope>
    <source>
        <strain evidence="2">HSMRA1968</strain>
        <tissue evidence="2">Whole embryos</tissue>
    </source>
</reference>
<sequence>MRSQTSMSGSSTGSSSIPHSFSVDEIQKMRVKLKSSKSYPNELLRQDCHIVRPAEHNEEGDNSSSGVSSDQEVTITTNDTHTKTIIELKKPVTLPVLTNLKKTSIINDKDERSDDDDSPSPPAKGFQRHNSLTRKQAATIAMNRAMQSRNAVSLVKLPPPIETEMEADSSVVVAATVDGRQATDNLVLAPPPQFCDCLNAKADSNKNATRGVRIVGAVPKTLCSWLNYLKPIVRDRQRKGIAESTDVFSKQMFS</sequence>
<dbReference type="AlphaFoldDB" id="A0A9Q0RTR6"/>
<comment type="caution">
    <text evidence="2">The sequence shown here is derived from an EMBL/GenBank/DDBJ whole genome shotgun (WGS) entry which is preliminary data.</text>
</comment>
<protein>
    <submittedName>
        <fullName evidence="2">Uncharacterized protein</fullName>
    </submittedName>
</protein>
<keyword evidence="3" id="KW-1185">Reference proteome</keyword>
<dbReference type="OrthoDB" id="445896at2759"/>
<evidence type="ECO:0000256" key="1">
    <source>
        <dbReference type="SAM" id="MobiDB-lite"/>
    </source>
</evidence>
<proteinExistence type="predicted"/>
<dbReference type="Proteomes" id="UP001151699">
    <property type="component" value="Unassembled WGS sequence"/>
</dbReference>
<feature type="region of interest" description="Disordered" evidence="1">
    <location>
        <begin position="1"/>
        <end position="23"/>
    </location>
</feature>
<evidence type="ECO:0000313" key="3">
    <source>
        <dbReference type="Proteomes" id="UP001151699"/>
    </source>
</evidence>